<dbReference type="Proteomes" id="UP000177528">
    <property type="component" value="Unassembled WGS sequence"/>
</dbReference>
<keyword evidence="2" id="KW-0812">Transmembrane</keyword>
<gene>
    <name evidence="3" type="ORF">A3D99_00155</name>
</gene>
<accession>A0A1G1X290</accession>
<reference evidence="3 4" key="1">
    <citation type="journal article" date="2016" name="Nat. Commun.">
        <title>Thousands of microbial genomes shed light on interconnected biogeochemical processes in an aquifer system.</title>
        <authorList>
            <person name="Anantharaman K."/>
            <person name="Brown C.T."/>
            <person name="Hug L.A."/>
            <person name="Sharon I."/>
            <person name="Castelle C.J."/>
            <person name="Probst A.J."/>
            <person name="Thomas B.C."/>
            <person name="Singh A."/>
            <person name="Wilkins M.J."/>
            <person name="Karaoz U."/>
            <person name="Brodie E.L."/>
            <person name="Williams K.H."/>
            <person name="Hubbard S.S."/>
            <person name="Banfield J.F."/>
        </authorList>
    </citation>
    <scope>NUCLEOTIDE SEQUENCE [LARGE SCALE GENOMIC DNA]</scope>
</reference>
<evidence type="ECO:0000256" key="1">
    <source>
        <dbReference type="SAM" id="MobiDB-lite"/>
    </source>
</evidence>
<sequence length="778" mass="84677">TAPKVRITLPPYGAPPFQGGVRGGGRNNALPHPTHPPLEKGRRKLRIVPKKHTKTIIPKMPEPIFAERDIAYEFAPRSPHPNPLPVRGEGSDEVTAAQVSLPFSVSVWSVRGIRSSVSGAVLLLIGCAVILVGIWSLQGAGRGTAVVASLQQRTAKAFADVTTAQAALAHTDTTTGEQSFQSAFQELTTAQKEMDQALAASKHVLAVLDLTGTVRAGQDMLEVGSALAKAGEHTSRAMKPFFEKTQNKTLTDAITASRPELALAQAELDTAAETIKGISGTFLPPEFQDQIEKLQTIIPRARNAVHTLHSESETFLTLLGAERDRQYLFLFANNDEMRPVGGFIGTVGLVNIDRGRVENIDVHSVYDGDGQLKEFLAPPNPLLPIVSRWYLRDSNWFVDFSKSAQKAAQLFEKEGGPTVDGVVLMTPTVIRNLLAVTGPIEVPGYANVVSAENFVEVTQGEVTYDYDKSLNKPKQFLSDLTPILLTKLFASSPDGNAGMQLQTLGAFTKSLAEKDLLFYFKDENVQKQADRLGWAGTLSVDASGFLMVNNANIGGHKSDQFIEQEIDYRTTITEQGDADVVVTVRRTHKGPDESLAYPYPEGENPAFKINTIYQRMLVPKGAILLESKGFTAESDVPRPIIAPSDIPLKADADIANWQLSQHRSPNGAVIGSESGYTFFANWIVTRPGETSVTLTHYRIPDAVTMPSYLHPAASYSMAMFKQPGQRRTAVRASMQVPDTMKIVHTIPASGITRESDSALVYRGQLTSDVLPGIVFERK</sequence>
<feature type="region of interest" description="Disordered" evidence="1">
    <location>
        <begin position="1"/>
        <end position="40"/>
    </location>
</feature>
<evidence type="ECO:0000313" key="3">
    <source>
        <dbReference type="EMBL" id="OGY33680.1"/>
    </source>
</evidence>
<name>A0A1G1X290_9BACT</name>
<dbReference type="AlphaFoldDB" id="A0A1G1X290"/>
<protein>
    <recommendedName>
        <fullName evidence="5">DUF4012 domain-containing protein</fullName>
    </recommendedName>
</protein>
<organism evidence="3 4">
    <name type="scientific">Candidatus Andersenbacteria bacterium RIFCSPHIGHO2_12_FULL_45_11</name>
    <dbReference type="NCBI Taxonomy" id="1797281"/>
    <lineage>
        <taxon>Bacteria</taxon>
        <taxon>Candidatus Anderseniibacteriota</taxon>
    </lineage>
</organism>
<keyword evidence="2" id="KW-1133">Transmembrane helix</keyword>
<dbReference type="Pfam" id="PF13196">
    <property type="entry name" value="DUF4012"/>
    <property type="match status" value="1"/>
</dbReference>
<feature type="transmembrane region" description="Helical" evidence="2">
    <location>
        <begin position="117"/>
        <end position="137"/>
    </location>
</feature>
<comment type="caution">
    <text evidence="3">The sequence shown here is derived from an EMBL/GenBank/DDBJ whole genome shotgun (WGS) entry which is preliminary data.</text>
</comment>
<evidence type="ECO:0000313" key="4">
    <source>
        <dbReference type="Proteomes" id="UP000177528"/>
    </source>
</evidence>
<dbReference type="EMBL" id="MHHR01000027">
    <property type="protein sequence ID" value="OGY33680.1"/>
    <property type="molecule type" value="Genomic_DNA"/>
</dbReference>
<evidence type="ECO:0008006" key="5">
    <source>
        <dbReference type="Google" id="ProtNLM"/>
    </source>
</evidence>
<evidence type="ECO:0000256" key="2">
    <source>
        <dbReference type="SAM" id="Phobius"/>
    </source>
</evidence>
<feature type="non-terminal residue" evidence="3">
    <location>
        <position position="1"/>
    </location>
</feature>
<dbReference type="InterPro" id="IPR025101">
    <property type="entry name" value="DUF4012"/>
</dbReference>
<keyword evidence="2" id="KW-0472">Membrane</keyword>
<proteinExistence type="predicted"/>